<feature type="region of interest" description="Disordered" evidence="1">
    <location>
        <begin position="145"/>
        <end position="244"/>
    </location>
</feature>
<proteinExistence type="predicted"/>
<dbReference type="EMBL" id="CP108110">
    <property type="protein sequence ID" value="WUQ86013.1"/>
    <property type="molecule type" value="Genomic_DNA"/>
</dbReference>
<organism evidence="2 3">
    <name type="scientific">Kitasatospora purpeofusca</name>
    <dbReference type="NCBI Taxonomy" id="67352"/>
    <lineage>
        <taxon>Bacteria</taxon>
        <taxon>Bacillati</taxon>
        <taxon>Actinomycetota</taxon>
        <taxon>Actinomycetes</taxon>
        <taxon>Kitasatosporales</taxon>
        <taxon>Streptomycetaceae</taxon>
        <taxon>Kitasatospora</taxon>
    </lineage>
</organism>
<evidence type="ECO:0000313" key="2">
    <source>
        <dbReference type="EMBL" id="WUQ86013.1"/>
    </source>
</evidence>
<feature type="compositionally biased region" description="Low complexity" evidence="1">
    <location>
        <begin position="166"/>
        <end position="180"/>
    </location>
</feature>
<sequence>MSRDETAGLRAAQLRLGRLPGYVRRPDPARRSGAQGHTYKKGWEVRFTARSEAEIAEIRDLVVAAGFAPARPFFKGHQLIQPVYGMAAVQAYLAARQAAEEQAARTAPGRIRGTSGAARLRTATRAAHEAAEGTAHELRELREDPGREAAAHPAPGLAARDRAAPDRTTPARTTPDCTAAGRGAPDAEALGADLPDTDLPDTDLPNADPSNVDLPDDGAAGRGTADHGTAGIRPEDLRGREHERERLAVAEEVARTAGAAAAAAARRARRRVTGAFPAQLARGTAPDDLTAPTKTRNTT</sequence>
<keyword evidence="3" id="KW-1185">Reference proteome</keyword>
<accession>A0ABZ1U4B9</accession>
<dbReference type="Proteomes" id="UP001432222">
    <property type="component" value="Chromosome"/>
</dbReference>
<reference evidence="2" key="1">
    <citation type="submission" date="2022-10" db="EMBL/GenBank/DDBJ databases">
        <title>The complete genomes of actinobacterial strains from the NBC collection.</title>
        <authorList>
            <person name="Joergensen T.S."/>
            <person name="Alvarez Arevalo M."/>
            <person name="Sterndorff E.B."/>
            <person name="Faurdal D."/>
            <person name="Vuksanovic O."/>
            <person name="Mourched A.-S."/>
            <person name="Charusanti P."/>
            <person name="Shaw S."/>
            <person name="Blin K."/>
            <person name="Weber T."/>
        </authorList>
    </citation>
    <scope>NUCLEOTIDE SEQUENCE</scope>
    <source>
        <strain evidence="2">NBC_00222</strain>
    </source>
</reference>
<evidence type="ECO:0000313" key="3">
    <source>
        <dbReference type="Proteomes" id="UP001432222"/>
    </source>
</evidence>
<protein>
    <submittedName>
        <fullName evidence="2">Uncharacterized protein</fullName>
    </submittedName>
</protein>
<feature type="region of interest" description="Disordered" evidence="1">
    <location>
        <begin position="275"/>
        <end position="299"/>
    </location>
</feature>
<evidence type="ECO:0000256" key="1">
    <source>
        <dbReference type="SAM" id="MobiDB-lite"/>
    </source>
</evidence>
<gene>
    <name evidence="2" type="ORF">OHA16_25425</name>
</gene>
<name>A0ABZ1U4B9_9ACTN</name>
<feature type="compositionally biased region" description="Basic and acidic residues" evidence="1">
    <location>
        <begin position="233"/>
        <end position="244"/>
    </location>
</feature>
<dbReference type="RefSeq" id="WP_328956676.1">
    <property type="nucleotide sequence ID" value="NZ_CP108110.1"/>
</dbReference>